<dbReference type="EMBL" id="AP023367">
    <property type="protein sequence ID" value="BCJ92452.1"/>
    <property type="molecule type" value="Genomic_DNA"/>
</dbReference>
<dbReference type="RefSeq" id="WP_184093126.1">
    <property type="nucleotide sequence ID" value="NZ_AP023367.1"/>
</dbReference>
<dbReference type="AlphaFoldDB" id="A0A6S6QYV0"/>
<sequence>MNNRVTEHNKPDKRSETVTKMWYEGFLKKRVLLLFLTPVSLLLLWLVQKNTDIAEYVFARGIYKFLSQGISFLTGILPFSVMELEILLLPFLVIGYFIYQCYKIVRSLYRKQRDTGYQVITGFLNAGCTVSIIIFLYVILCGINYHRYSFGELTGLTIQDSSVEELYQLNVALAKEASELRYTLEQTEGVVQEDGTVSIELFDWKETADKAEDAYIKASETYPVLGGNYHSLKTVYFSEIMSMMEITGIFFPFTMEANVNIDVPDYSIPATMSHELAHLRGFMREDEANFIAYLVCKQSEDPVFQYSGTMLALTYASNQLYKQDEDLYYEVQGLFSKGMLADLREDYYYWAKFRNTAISAVSTAMNDNYLKANKQSDGVKSYGRMVDLLLAEYRHENEFE</sequence>
<reference evidence="1 2" key="1">
    <citation type="journal article" date="2016" name="Int. J. Syst. Evol. Microbiol.">
        <title>Descriptions of Anaerotaenia torta gen. nov., sp. nov. and Anaerocolumna cellulosilytica gen. nov., sp. nov. isolated from a methanogenic reactor of cattle waste.</title>
        <authorList>
            <person name="Uek A."/>
            <person name="Ohtaki Y."/>
            <person name="Kaku N."/>
            <person name="Ueki K."/>
        </authorList>
    </citation>
    <scope>NUCLEOTIDE SEQUENCE [LARGE SCALE GENOMIC DNA]</scope>
    <source>
        <strain evidence="1 2">SN021</strain>
    </source>
</reference>
<organism evidence="1 2">
    <name type="scientific">Anaerocolumna cellulosilytica</name>
    <dbReference type="NCBI Taxonomy" id="433286"/>
    <lineage>
        <taxon>Bacteria</taxon>
        <taxon>Bacillati</taxon>
        <taxon>Bacillota</taxon>
        <taxon>Clostridia</taxon>
        <taxon>Lachnospirales</taxon>
        <taxon>Lachnospiraceae</taxon>
        <taxon>Anaerocolumna</taxon>
    </lineage>
</organism>
<dbReference type="Pfam" id="PF12725">
    <property type="entry name" value="DUF3810"/>
    <property type="match status" value="1"/>
</dbReference>
<proteinExistence type="predicted"/>
<dbReference type="InterPro" id="IPR024294">
    <property type="entry name" value="DUF3810"/>
</dbReference>
<keyword evidence="2" id="KW-1185">Reference proteome</keyword>
<protein>
    <submittedName>
        <fullName evidence="1">Membrane protein</fullName>
    </submittedName>
</protein>
<evidence type="ECO:0000313" key="2">
    <source>
        <dbReference type="Proteomes" id="UP000515561"/>
    </source>
</evidence>
<dbReference type="Proteomes" id="UP000515561">
    <property type="component" value="Chromosome"/>
</dbReference>
<accession>A0A6S6QYV0</accession>
<gene>
    <name evidence="1" type="ORF">acsn021_00210</name>
</gene>
<evidence type="ECO:0000313" key="1">
    <source>
        <dbReference type="EMBL" id="BCJ92452.1"/>
    </source>
</evidence>
<name>A0A6S6QYV0_9FIRM</name>
<dbReference type="KEGG" id="acel:acsn021_00210"/>